<dbReference type="GO" id="GO:1990453">
    <property type="term" value="C:nucleosome disassembly/reassembly complex"/>
    <property type="evidence" value="ECO:0007669"/>
    <property type="project" value="EnsemblFungi"/>
</dbReference>
<dbReference type="PANTHER" id="PTHR10880">
    <property type="entry name" value="MORTALITY FACTOR 4-LIKE PROTEIN"/>
    <property type="match status" value="1"/>
</dbReference>
<evidence type="ECO:0000256" key="3">
    <source>
        <dbReference type="ARBA" id="ARBA00018505"/>
    </source>
</evidence>
<organism evidence="10 11">
    <name type="scientific">Rozella allomycis (strain CSF55)</name>
    <dbReference type="NCBI Taxonomy" id="988480"/>
    <lineage>
        <taxon>Eukaryota</taxon>
        <taxon>Fungi</taxon>
        <taxon>Fungi incertae sedis</taxon>
        <taxon>Cryptomycota</taxon>
        <taxon>Cryptomycota incertae sedis</taxon>
        <taxon>Rozella</taxon>
    </lineage>
</organism>
<evidence type="ECO:0000256" key="1">
    <source>
        <dbReference type="ARBA" id="ARBA00004123"/>
    </source>
</evidence>
<dbReference type="InterPro" id="IPR026541">
    <property type="entry name" value="MRG_dom"/>
</dbReference>
<reference evidence="10 11" key="1">
    <citation type="journal article" date="2013" name="Curr. Biol.">
        <title>Shared signatures of parasitism and phylogenomics unite Cryptomycota and microsporidia.</title>
        <authorList>
            <person name="James T.Y."/>
            <person name="Pelin A."/>
            <person name="Bonen L."/>
            <person name="Ahrendt S."/>
            <person name="Sain D."/>
            <person name="Corradi N."/>
            <person name="Stajich J.E."/>
        </authorList>
    </citation>
    <scope>NUCLEOTIDE SEQUENCE [LARGE SCALE GENOMIC DNA]</scope>
    <source>
        <strain evidence="10 11">CSF55</strain>
    </source>
</reference>
<keyword evidence="7" id="KW-0539">Nucleus</keyword>
<evidence type="ECO:0000256" key="6">
    <source>
        <dbReference type="ARBA" id="ARBA00023163"/>
    </source>
</evidence>
<dbReference type="SMART" id="SM00298">
    <property type="entry name" value="CHROMO"/>
    <property type="match status" value="1"/>
</dbReference>
<dbReference type="Proteomes" id="UP000030755">
    <property type="component" value="Unassembled WGS sequence"/>
</dbReference>
<dbReference type="GO" id="GO:0032968">
    <property type="term" value="P:positive regulation of transcription elongation by RNA polymerase II"/>
    <property type="evidence" value="ECO:0007669"/>
    <property type="project" value="EnsemblFungi"/>
</dbReference>
<evidence type="ECO:0000256" key="7">
    <source>
        <dbReference type="ARBA" id="ARBA00023242"/>
    </source>
</evidence>
<evidence type="ECO:0000259" key="9">
    <source>
        <dbReference type="SMART" id="SM00298"/>
    </source>
</evidence>
<dbReference type="InterPro" id="IPR000953">
    <property type="entry name" value="Chromo/chromo_shadow_dom"/>
</dbReference>
<dbReference type="OMA" id="GLQTYFD"/>
<dbReference type="InterPro" id="IPR008676">
    <property type="entry name" value="MRG"/>
</dbReference>
<dbReference type="PANTHER" id="PTHR10880:SF15">
    <property type="entry name" value="MSL COMPLEX SUBUNIT 3"/>
    <property type="match status" value="1"/>
</dbReference>
<dbReference type="OrthoDB" id="124855at2759"/>
<name>A0A075B4T2_ROZAC</name>
<protein>
    <recommendedName>
        <fullName evidence="3">Chromatin modification-related protein EAF3</fullName>
    </recommendedName>
</protein>
<gene>
    <name evidence="10" type="ORF">O9G_001578</name>
</gene>
<dbReference type="SUPFAM" id="SSF54160">
    <property type="entry name" value="Chromo domain-like"/>
    <property type="match status" value="1"/>
</dbReference>
<dbReference type="AlphaFoldDB" id="A0A075B4T2"/>
<dbReference type="HOGENOM" id="CLU_039566_1_1_1"/>
<keyword evidence="4" id="KW-0156">Chromatin regulator</keyword>
<dbReference type="GO" id="GO:0043487">
    <property type="term" value="P:regulation of RNA stability"/>
    <property type="evidence" value="ECO:0007669"/>
    <property type="project" value="EnsemblFungi"/>
</dbReference>
<dbReference type="GO" id="GO:0006337">
    <property type="term" value="P:nucleosome disassembly"/>
    <property type="evidence" value="ECO:0007669"/>
    <property type="project" value="EnsemblFungi"/>
</dbReference>
<dbReference type="STRING" id="988480.A0A075B4T2"/>
<dbReference type="GO" id="GO:0006281">
    <property type="term" value="P:DNA repair"/>
    <property type="evidence" value="ECO:0007669"/>
    <property type="project" value="EnsemblFungi"/>
</dbReference>
<dbReference type="GO" id="GO:0140003">
    <property type="term" value="F:histone H3K36me3 reader activity"/>
    <property type="evidence" value="ECO:0007669"/>
    <property type="project" value="EnsemblFungi"/>
</dbReference>
<evidence type="ECO:0000256" key="4">
    <source>
        <dbReference type="ARBA" id="ARBA00022853"/>
    </source>
</evidence>
<feature type="compositionally biased region" description="Basic and acidic residues" evidence="8">
    <location>
        <begin position="106"/>
        <end position="115"/>
    </location>
</feature>
<evidence type="ECO:0000313" key="11">
    <source>
        <dbReference type="Proteomes" id="UP000030755"/>
    </source>
</evidence>
<sequence length="290" mass="34367">MGKEESSTGQDVDFNYEVNERVLCFHGPLMYEAKISNRKLAVDDAELDDGVYYFVHYKGWKSSWDEWVPEDRLLKFNEENIIQQKNLKQTYFVKNNGATDGPQKSQPDKEKDEPPRMNTAVFKFDIPEALKLVLVDEWEYITKTQRLLSLPRNPTVSHILDEYRISKTPSMNEKEKDEFIEFIKGLHLYFDKCLGTILLYRFERQQYFEVFKKHPNLPMSQIYGPEHLLRLIVKFPMLMASANVEEAEGKKIKSYLEDFVDYIFKNSKTWFSESNYDYATPEYISYATRK</sequence>
<evidence type="ECO:0000256" key="8">
    <source>
        <dbReference type="SAM" id="MobiDB-lite"/>
    </source>
</evidence>
<dbReference type="GO" id="GO:0060195">
    <property type="term" value="P:negative regulation of antisense RNA transcription"/>
    <property type="evidence" value="ECO:0007669"/>
    <property type="project" value="EnsemblFungi"/>
</dbReference>
<dbReference type="InterPro" id="IPR038217">
    <property type="entry name" value="MRG_C_sf"/>
</dbReference>
<dbReference type="Pfam" id="PF05712">
    <property type="entry name" value="MRG"/>
    <property type="match status" value="1"/>
</dbReference>
<dbReference type="InterPro" id="IPR053820">
    <property type="entry name" value="MSL3_chromo-like"/>
</dbReference>
<dbReference type="CDD" id="cd18983">
    <property type="entry name" value="CBD_MSL3_like"/>
    <property type="match status" value="1"/>
</dbReference>
<evidence type="ECO:0000256" key="5">
    <source>
        <dbReference type="ARBA" id="ARBA00023015"/>
    </source>
</evidence>
<dbReference type="GO" id="GO:0006335">
    <property type="term" value="P:DNA replication-dependent chromatin assembly"/>
    <property type="evidence" value="ECO:0007669"/>
    <property type="project" value="EnsemblFungi"/>
</dbReference>
<dbReference type="Gene3D" id="2.30.30.140">
    <property type="match status" value="1"/>
</dbReference>
<proteinExistence type="inferred from homology"/>
<dbReference type="GO" id="GO:0006368">
    <property type="term" value="P:transcription elongation by RNA polymerase II"/>
    <property type="evidence" value="ECO:0007669"/>
    <property type="project" value="EnsemblFungi"/>
</dbReference>
<keyword evidence="6" id="KW-0804">Transcription</keyword>
<dbReference type="EMBL" id="KE560523">
    <property type="protein sequence ID" value="EPZ36594.1"/>
    <property type="molecule type" value="Genomic_DNA"/>
</dbReference>
<evidence type="ECO:0000256" key="2">
    <source>
        <dbReference type="ARBA" id="ARBA00009093"/>
    </source>
</evidence>
<dbReference type="InterPro" id="IPR016197">
    <property type="entry name" value="Chromo-like_dom_sf"/>
</dbReference>
<evidence type="ECO:0000313" key="10">
    <source>
        <dbReference type="EMBL" id="EPZ36594.1"/>
    </source>
</evidence>
<comment type="similarity">
    <text evidence="2">Belongs to the MRG family.</text>
</comment>
<feature type="region of interest" description="Disordered" evidence="8">
    <location>
        <begin position="94"/>
        <end position="115"/>
    </location>
</feature>
<dbReference type="Pfam" id="PF22732">
    <property type="entry name" value="MSL3_chromo-like"/>
    <property type="match status" value="1"/>
</dbReference>
<accession>A0A075B4T2</accession>
<dbReference type="GO" id="GO:0035267">
    <property type="term" value="C:NuA4 histone acetyltransferase complex"/>
    <property type="evidence" value="ECO:0007669"/>
    <property type="project" value="EnsemblFungi"/>
</dbReference>
<dbReference type="GO" id="GO:0030174">
    <property type="term" value="P:regulation of DNA-templated DNA replication initiation"/>
    <property type="evidence" value="ECO:0007669"/>
    <property type="project" value="EnsemblFungi"/>
</dbReference>
<keyword evidence="11" id="KW-1185">Reference proteome</keyword>
<feature type="domain" description="Chromo" evidence="9">
    <location>
        <begin position="30"/>
        <end position="89"/>
    </location>
</feature>
<keyword evidence="5" id="KW-0805">Transcription regulation</keyword>
<comment type="subcellular location">
    <subcellularLocation>
        <location evidence="1">Nucleus</location>
    </subcellularLocation>
</comment>
<dbReference type="GO" id="GO:0032221">
    <property type="term" value="C:Rpd3S complex"/>
    <property type="evidence" value="ECO:0007669"/>
    <property type="project" value="EnsemblFungi"/>
</dbReference>
<dbReference type="Gene3D" id="1.10.274.30">
    <property type="entry name" value="MRG domain"/>
    <property type="match status" value="1"/>
</dbReference>
<feature type="compositionally biased region" description="Polar residues" evidence="8">
    <location>
        <begin position="94"/>
        <end position="105"/>
    </location>
</feature>
<dbReference type="PIRSF" id="PIRSF038133">
    <property type="entry name" value="HAT_Nua4_EAF3/MRG15"/>
    <property type="match status" value="1"/>
</dbReference>
<dbReference type="PROSITE" id="PS51640">
    <property type="entry name" value="MRG"/>
    <property type="match status" value="1"/>
</dbReference>